<keyword evidence="2" id="KW-0645">Protease</keyword>
<dbReference type="GO" id="GO:0070139">
    <property type="term" value="F:SUMO-specific endopeptidase activity"/>
    <property type="evidence" value="ECO:0000318"/>
    <property type="project" value="GO_Central"/>
</dbReference>
<dbReference type="EnsemblPlants" id="Pp3c5_19870V3.8">
    <property type="protein sequence ID" value="Pp3c5_19870V3.8"/>
    <property type="gene ID" value="Pp3c5_19870"/>
</dbReference>
<dbReference type="EnsemblPlants" id="Pp3c5_19870V3.11">
    <property type="protein sequence ID" value="Pp3c5_19870V3.11"/>
    <property type="gene ID" value="Pp3c5_19870"/>
</dbReference>
<dbReference type="Gramene" id="Pp3c5_19870V3.11">
    <property type="protein sequence ID" value="Pp3c5_19870V3.11"/>
    <property type="gene ID" value="Pp3c5_19870"/>
</dbReference>
<dbReference type="RefSeq" id="XP_073390531.1">
    <property type="nucleotide sequence ID" value="XM_073534430.1"/>
</dbReference>
<dbReference type="OrthoDB" id="442460at2759"/>
<dbReference type="EnsemblPlants" id="Pp3c5_19870V3.5">
    <property type="protein sequence ID" value="Pp3c5_19870V3.5"/>
    <property type="gene ID" value="Pp3c5_19870"/>
</dbReference>
<dbReference type="STRING" id="3218.A0A2K1KKC2"/>
<protein>
    <recommendedName>
        <fullName evidence="6">Ubiquitin-like protease family profile domain-containing protein</fullName>
    </recommendedName>
</protein>
<dbReference type="Gramene" id="Pp3c5_19870V3.1">
    <property type="protein sequence ID" value="Pp3c5_19870V3.1"/>
    <property type="gene ID" value="Pp3c5_19870"/>
</dbReference>
<dbReference type="Gramene" id="Pp3c5_19870V3.4">
    <property type="protein sequence ID" value="Pp3c5_19870V3.4"/>
    <property type="gene ID" value="Pp3c5_19870"/>
</dbReference>
<dbReference type="Gene3D" id="1.10.418.20">
    <property type="match status" value="1"/>
</dbReference>
<evidence type="ECO:0000313" key="8">
    <source>
        <dbReference type="EnsemblPlants" id="Pp3c5_19870V3.1"/>
    </source>
</evidence>
<dbReference type="PANTHER" id="PTHR46915:SF2">
    <property type="entry name" value="UBIQUITIN-LIKE PROTEASE 4"/>
    <property type="match status" value="1"/>
</dbReference>
<evidence type="ECO:0000256" key="5">
    <source>
        <dbReference type="SAM" id="MobiDB-lite"/>
    </source>
</evidence>
<dbReference type="GeneID" id="112282487"/>
<dbReference type="EnsemblPlants" id="Pp3c5_19870V3.6">
    <property type="protein sequence ID" value="Pp3c5_19870V3.6"/>
    <property type="gene ID" value="Pp3c5_19870"/>
</dbReference>
<dbReference type="AlphaFoldDB" id="A0A2K1KKC2"/>
<sequence length="594" mass="69149">MARRKRTRSFSPNDLQDNVGVMPEVKRRKFLEFIDGNSSKDTNVPRNSKTTHYKNEEDKDNDCSKKCGKWESATRHRRRQKVSMFWFRKQSSRFFFTNSFHEQQHRFKTLSKRQNNFCRRTNISFLDKEENSTFERISSNSAATTTNDEPKLNQDSEAFESFKEINTSNLSRRLSSKSPASLTEQLRASDDKSVEQSSADYFELYRRREKLKPVDAARSLYTNFQTHDTQSHDNRQMQRSVKYESDIIGRTPCTAIEIDSSDEEEIAAHDTGSTINPCEQRCQPRLQSAGKRLERFKIAYPSRTDPEAVEILASDVQLLNPLEFLNDTIIDFYIKYIQREFLSLERSRRFHFFNSFFYKKLCGVVGKKREKTDNFSKLRKWTKGINIFEKDYLFVPVHSKLHWSLAIICFPNHGPGSASGSERCILHLDSMNCGHDSSTVFRLLHRYLVAEWKYTFAKGGERGGNKLSRHMIPTRKVPVPLQENGSDCGLFLLYYIQKFVERAPGTLKISDVENRLESIGLFGRRWFLPTEASSLRTTIRQQLLKLFAQDAKAQGIAFKSTMKKERYESCRAMPVMGLKKLACSTNWRLGFENL</sequence>
<feature type="region of interest" description="Disordered" evidence="5">
    <location>
        <begin position="173"/>
        <end position="193"/>
    </location>
</feature>
<comment type="similarity">
    <text evidence="1">Belongs to the peptidase C48 family.</text>
</comment>
<dbReference type="GO" id="GO:0005634">
    <property type="term" value="C:nucleus"/>
    <property type="evidence" value="ECO:0000318"/>
    <property type="project" value="GO_Central"/>
</dbReference>
<dbReference type="Proteomes" id="UP000006727">
    <property type="component" value="Chromosome 5"/>
</dbReference>
<proteinExistence type="inferred from homology"/>
<reference evidence="7 9" key="1">
    <citation type="journal article" date="2008" name="Science">
        <title>The Physcomitrella genome reveals evolutionary insights into the conquest of land by plants.</title>
        <authorList>
            <person name="Rensing S."/>
            <person name="Lang D."/>
            <person name="Zimmer A."/>
            <person name="Terry A."/>
            <person name="Salamov A."/>
            <person name="Shapiro H."/>
            <person name="Nishiyama T."/>
            <person name="Perroud P.-F."/>
            <person name="Lindquist E."/>
            <person name="Kamisugi Y."/>
            <person name="Tanahashi T."/>
            <person name="Sakakibara K."/>
            <person name="Fujita T."/>
            <person name="Oishi K."/>
            <person name="Shin-I T."/>
            <person name="Kuroki Y."/>
            <person name="Toyoda A."/>
            <person name="Suzuki Y."/>
            <person name="Hashimoto A."/>
            <person name="Yamaguchi K."/>
            <person name="Sugano A."/>
            <person name="Kohara Y."/>
            <person name="Fujiyama A."/>
            <person name="Anterola A."/>
            <person name="Aoki S."/>
            <person name="Ashton N."/>
            <person name="Barbazuk W.B."/>
            <person name="Barker E."/>
            <person name="Bennetzen J."/>
            <person name="Bezanilla M."/>
            <person name="Blankenship R."/>
            <person name="Cho S.H."/>
            <person name="Dutcher S."/>
            <person name="Estelle M."/>
            <person name="Fawcett J.A."/>
            <person name="Gundlach H."/>
            <person name="Hanada K."/>
            <person name="Heyl A."/>
            <person name="Hicks K.A."/>
            <person name="Hugh J."/>
            <person name="Lohr M."/>
            <person name="Mayer K."/>
            <person name="Melkozernov A."/>
            <person name="Murata T."/>
            <person name="Nelson D."/>
            <person name="Pils B."/>
            <person name="Prigge M."/>
            <person name="Reiss B."/>
            <person name="Renner T."/>
            <person name="Rombauts S."/>
            <person name="Rushton P."/>
            <person name="Sanderfoot A."/>
            <person name="Schween G."/>
            <person name="Shiu S.-H."/>
            <person name="Stueber K."/>
            <person name="Theodoulou F.L."/>
            <person name="Tu H."/>
            <person name="Van de Peer Y."/>
            <person name="Verrier P.J."/>
            <person name="Waters E."/>
            <person name="Wood A."/>
            <person name="Yang L."/>
            <person name="Cove D."/>
            <person name="Cuming A."/>
            <person name="Hasebe M."/>
            <person name="Lucas S."/>
            <person name="Mishler D.B."/>
            <person name="Reski R."/>
            <person name="Grigoriev I."/>
            <person name="Quatrano R.S."/>
            <person name="Boore J.L."/>
        </authorList>
    </citation>
    <scope>NUCLEOTIDE SEQUENCE [LARGE SCALE GENOMIC DNA]</scope>
    <source>
        <strain evidence="8 9">cv. Gransden 2004</strain>
    </source>
</reference>
<dbReference type="Gramene" id="Pp3c5_19870V3.6">
    <property type="protein sequence ID" value="Pp3c5_19870V3.6"/>
    <property type="gene ID" value="Pp3c5_19870"/>
</dbReference>
<evidence type="ECO:0000256" key="1">
    <source>
        <dbReference type="ARBA" id="ARBA00005234"/>
    </source>
</evidence>
<dbReference type="EMBL" id="ABEU02000005">
    <property type="protein sequence ID" value="PNR54231.1"/>
    <property type="molecule type" value="Genomic_DNA"/>
</dbReference>
<feature type="compositionally biased region" description="Polar residues" evidence="5">
    <location>
        <begin position="36"/>
        <end position="50"/>
    </location>
</feature>
<evidence type="ECO:0000256" key="3">
    <source>
        <dbReference type="ARBA" id="ARBA00022801"/>
    </source>
</evidence>
<dbReference type="EnsemblPlants" id="Pp3c5_19870V3.1">
    <property type="protein sequence ID" value="Pp3c5_19870V3.1"/>
    <property type="gene ID" value="Pp3c5_19870"/>
</dbReference>
<dbReference type="InterPro" id="IPR038765">
    <property type="entry name" value="Papain-like_cys_pep_sf"/>
</dbReference>
<keyword evidence="3" id="KW-0378">Hydrolase</keyword>
<dbReference type="Gramene" id="Pp3c5_19870V3.9">
    <property type="protein sequence ID" value="Pp3c5_19870V3.9"/>
    <property type="gene ID" value="Pp3c5_19870"/>
</dbReference>
<evidence type="ECO:0000256" key="2">
    <source>
        <dbReference type="ARBA" id="ARBA00022670"/>
    </source>
</evidence>
<reference evidence="8" key="3">
    <citation type="submission" date="2020-12" db="UniProtKB">
        <authorList>
            <consortium name="EnsemblPlants"/>
        </authorList>
    </citation>
    <scope>IDENTIFICATION</scope>
</reference>
<dbReference type="RefSeq" id="XP_024375881.1">
    <property type="nucleotide sequence ID" value="XM_024520113.2"/>
</dbReference>
<feature type="compositionally biased region" description="Polar residues" evidence="5">
    <location>
        <begin position="173"/>
        <end position="186"/>
    </location>
</feature>
<accession>A0A2K1KKC2</accession>
<dbReference type="PANTHER" id="PTHR46915">
    <property type="entry name" value="UBIQUITIN-LIKE PROTEASE 4-RELATED"/>
    <property type="match status" value="1"/>
</dbReference>
<dbReference type="Gramene" id="Pp3c5_19870V3.5">
    <property type="protein sequence ID" value="Pp3c5_19870V3.5"/>
    <property type="gene ID" value="Pp3c5_19870"/>
</dbReference>
<gene>
    <name evidence="8" type="primary">LOC112282487</name>
    <name evidence="7" type="ORF">PHYPA_007908</name>
</gene>
<dbReference type="InterPro" id="IPR003653">
    <property type="entry name" value="Peptidase_C48_C"/>
</dbReference>
<evidence type="ECO:0000313" key="9">
    <source>
        <dbReference type="Proteomes" id="UP000006727"/>
    </source>
</evidence>
<dbReference type="Gramene" id="Pp3c5_19870V3.7">
    <property type="protein sequence ID" value="Pp3c5_19870V3.7"/>
    <property type="gene ID" value="Pp3c5_19870"/>
</dbReference>
<keyword evidence="9" id="KW-1185">Reference proteome</keyword>
<dbReference type="EnsemblPlants" id="Pp3c5_19870V3.9">
    <property type="protein sequence ID" value="Pp3c5_19870V3.9"/>
    <property type="gene ID" value="Pp3c5_19870"/>
</dbReference>
<name>A0A2K1KKC2_PHYPA</name>
<keyword evidence="4" id="KW-0788">Thiol protease</keyword>
<dbReference type="SUPFAM" id="SSF54001">
    <property type="entry name" value="Cysteine proteinases"/>
    <property type="match status" value="1"/>
</dbReference>
<dbReference type="Pfam" id="PF02902">
    <property type="entry name" value="Peptidase_C48"/>
    <property type="match status" value="1"/>
</dbReference>
<feature type="domain" description="Ubiquitin-like protease family profile" evidence="6">
    <location>
        <begin position="309"/>
        <end position="499"/>
    </location>
</feature>
<dbReference type="Gene3D" id="3.30.310.130">
    <property type="entry name" value="Ubiquitin-related"/>
    <property type="match status" value="1"/>
</dbReference>
<dbReference type="Gramene" id="Pp3c5_19870V3.8">
    <property type="protein sequence ID" value="Pp3c5_19870V3.8"/>
    <property type="gene ID" value="Pp3c5_19870"/>
</dbReference>
<dbReference type="RefSeq" id="XP_024375882.1">
    <property type="nucleotide sequence ID" value="XM_024520114.2"/>
</dbReference>
<dbReference type="EnsemblPlants" id="Pp3c5_19870V3.7">
    <property type="protein sequence ID" value="Pp3c5_19870V3.7"/>
    <property type="gene ID" value="Pp3c5_19870"/>
</dbReference>
<organism evidence="7">
    <name type="scientific">Physcomitrium patens</name>
    <name type="common">Spreading-leaved earth moss</name>
    <name type="synonym">Physcomitrella patens</name>
    <dbReference type="NCBI Taxonomy" id="3218"/>
    <lineage>
        <taxon>Eukaryota</taxon>
        <taxon>Viridiplantae</taxon>
        <taxon>Streptophyta</taxon>
        <taxon>Embryophyta</taxon>
        <taxon>Bryophyta</taxon>
        <taxon>Bryophytina</taxon>
        <taxon>Bryopsida</taxon>
        <taxon>Funariidae</taxon>
        <taxon>Funariales</taxon>
        <taxon>Funariaceae</taxon>
        <taxon>Physcomitrium</taxon>
    </lineage>
</organism>
<feature type="region of interest" description="Disordered" evidence="5">
    <location>
        <begin position="36"/>
        <end position="60"/>
    </location>
</feature>
<reference evidence="7 9" key="2">
    <citation type="journal article" date="2018" name="Plant J.">
        <title>The Physcomitrella patens chromosome-scale assembly reveals moss genome structure and evolution.</title>
        <authorList>
            <person name="Lang D."/>
            <person name="Ullrich K.K."/>
            <person name="Murat F."/>
            <person name="Fuchs J."/>
            <person name="Jenkins J."/>
            <person name="Haas F.B."/>
            <person name="Piednoel M."/>
            <person name="Gundlach H."/>
            <person name="Van Bel M."/>
            <person name="Meyberg R."/>
            <person name="Vives C."/>
            <person name="Morata J."/>
            <person name="Symeonidi A."/>
            <person name="Hiss M."/>
            <person name="Muchero W."/>
            <person name="Kamisugi Y."/>
            <person name="Saleh O."/>
            <person name="Blanc G."/>
            <person name="Decker E.L."/>
            <person name="van Gessel N."/>
            <person name="Grimwood J."/>
            <person name="Hayes R.D."/>
            <person name="Graham S.W."/>
            <person name="Gunter L.E."/>
            <person name="McDaniel S.F."/>
            <person name="Hoernstein S.N.W."/>
            <person name="Larsson A."/>
            <person name="Li F.W."/>
            <person name="Perroud P.F."/>
            <person name="Phillips J."/>
            <person name="Ranjan P."/>
            <person name="Rokshar D.S."/>
            <person name="Rothfels C.J."/>
            <person name="Schneider L."/>
            <person name="Shu S."/>
            <person name="Stevenson D.W."/>
            <person name="Thummler F."/>
            <person name="Tillich M."/>
            <person name="Villarreal Aguilar J.C."/>
            <person name="Widiez T."/>
            <person name="Wong G.K."/>
            <person name="Wymore A."/>
            <person name="Zhang Y."/>
            <person name="Zimmer A.D."/>
            <person name="Quatrano R.S."/>
            <person name="Mayer K.F.X."/>
            <person name="Goodstein D."/>
            <person name="Casacuberta J.M."/>
            <person name="Vandepoele K."/>
            <person name="Reski R."/>
            <person name="Cuming A.C."/>
            <person name="Tuskan G.A."/>
            <person name="Maumus F."/>
            <person name="Salse J."/>
            <person name="Schmutz J."/>
            <person name="Rensing S.A."/>
        </authorList>
    </citation>
    <scope>NUCLEOTIDE SEQUENCE [LARGE SCALE GENOMIC DNA]</scope>
    <source>
        <strain evidence="8 9">cv. Gransden 2004</strain>
    </source>
</reference>
<dbReference type="GO" id="GO:0006508">
    <property type="term" value="P:proteolysis"/>
    <property type="evidence" value="ECO:0007669"/>
    <property type="project" value="UniProtKB-KW"/>
</dbReference>
<evidence type="ECO:0000256" key="4">
    <source>
        <dbReference type="ARBA" id="ARBA00022807"/>
    </source>
</evidence>
<dbReference type="EnsemblPlants" id="Pp3c5_19870V3.4">
    <property type="protein sequence ID" value="Pp3c5_19870V3.4"/>
    <property type="gene ID" value="Pp3c5_19870"/>
</dbReference>
<evidence type="ECO:0000259" key="6">
    <source>
        <dbReference type="PROSITE" id="PS50600"/>
    </source>
</evidence>
<dbReference type="PaxDb" id="3218-PP1S93_116V6.1"/>
<dbReference type="GO" id="GO:0016926">
    <property type="term" value="P:protein desumoylation"/>
    <property type="evidence" value="ECO:0007669"/>
    <property type="project" value="UniProtKB-ARBA"/>
</dbReference>
<dbReference type="GO" id="GO:0016929">
    <property type="term" value="F:deSUMOylase activity"/>
    <property type="evidence" value="ECO:0000318"/>
    <property type="project" value="GO_Central"/>
</dbReference>
<evidence type="ECO:0000313" key="7">
    <source>
        <dbReference type="EMBL" id="PNR54231.1"/>
    </source>
</evidence>
<dbReference type="PROSITE" id="PS50600">
    <property type="entry name" value="ULP_PROTEASE"/>
    <property type="match status" value="1"/>
</dbReference>